<dbReference type="InterPro" id="IPR000891">
    <property type="entry name" value="PYR_CT"/>
</dbReference>
<name>A0A2T2X3T0_9FIRM</name>
<dbReference type="Proteomes" id="UP000242699">
    <property type="component" value="Unassembled WGS sequence"/>
</dbReference>
<dbReference type="Gene3D" id="1.10.238.260">
    <property type="match status" value="1"/>
</dbReference>
<dbReference type="PANTHER" id="PTHR10277:SF9">
    <property type="entry name" value="2-ISOPROPYLMALATE SYNTHASE 1, CHLOROPLASTIC-RELATED"/>
    <property type="match status" value="1"/>
</dbReference>
<dbReference type="Gene3D" id="3.20.20.70">
    <property type="entry name" value="Aldolase class I"/>
    <property type="match status" value="1"/>
</dbReference>
<dbReference type="PANTHER" id="PTHR10277">
    <property type="entry name" value="HOMOCITRATE SYNTHASE-RELATED"/>
    <property type="match status" value="1"/>
</dbReference>
<dbReference type="GO" id="GO:0009098">
    <property type="term" value="P:L-leucine biosynthetic process"/>
    <property type="evidence" value="ECO:0007669"/>
    <property type="project" value="TreeGrafter"/>
</dbReference>
<accession>A0A2T2X3T0</accession>
<proteinExistence type="predicted"/>
<evidence type="ECO:0000259" key="2">
    <source>
        <dbReference type="PROSITE" id="PS50991"/>
    </source>
</evidence>
<evidence type="ECO:0000313" key="3">
    <source>
        <dbReference type="EMBL" id="PSR29142.1"/>
    </source>
</evidence>
<keyword evidence="1" id="KW-0464">Manganese</keyword>
<dbReference type="InterPro" id="IPR013785">
    <property type="entry name" value="Aldolase_TIM"/>
</dbReference>
<dbReference type="AlphaFoldDB" id="A0A2T2X3T0"/>
<gene>
    <name evidence="3" type="ORF">C7B43_09035</name>
</gene>
<dbReference type="SUPFAM" id="SSF51569">
    <property type="entry name" value="Aldolase"/>
    <property type="match status" value="1"/>
</dbReference>
<evidence type="ECO:0000313" key="4">
    <source>
        <dbReference type="Proteomes" id="UP000242699"/>
    </source>
</evidence>
<feature type="domain" description="Pyruvate carboxyltransferase" evidence="2">
    <location>
        <begin position="25"/>
        <end position="290"/>
    </location>
</feature>
<comment type="caution">
    <text evidence="3">The sequence shown here is derived from an EMBL/GenBank/DDBJ whole genome shotgun (WGS) entry which is preliminary data.</text>
</comment>
<organism evidence="3 4">
    <name type="scientific">Sulfobacillus benefaciens</name>
    <dbReference type="NCBI Taxonomy" id="453960"/>
    <lineage>
        <taxon>Bacteria</taxon>
        <taxon>Bacillati</taxon>
        <taxon>Bacillota</taxon>
        <taxon>Clostridia</taxon>
        <taxon>Eubacteriales</taxon>
        <taxon>Clostridiales Family XVII. Incertae Sedis</taxon>
        <taxon>Sulfobacillus</taxon>
    </lineage>
</organism>
<dbReference type="GO" id="GO:0003852">
    <property type="term" value="F:2-isopropylmalate synthase activity"/>
    <property type="evidence" value="ECO:0007669"/>
    <property type="project" value="TreeGrafter"/>
</dbReference>
<dbReference type="PROSITE" id="PS50991">
    <property type="entry name" value="PYR_CT"/>
    <property type="match status" value="1"/>
</dbReference>
<protein>
    <submittedName>
        <fullName evidence="3">2-isopropylmalate synthase</fullName>
    </submittedName>
</protein>
<dbReference type="CDD" id="cd03174">
    <property type="entry name" value="DRE_TIM_metallolyase"/>
    <property type="match status" value="1"/>
</dbReference>
<sequence>MSESLLYDWNQVAPLTADFAAPDKLELNDETLRDGLQSPSVRQPSPDEKIEFLRLLPGLGIHAANIGYPGASESAYQDVVRLARIIRHERLDIEPNCAGRTHLADLQPILKASQEAGIRIEAALFLGSSAIRQWVEGWDRPKLLRTIQDSVGTAYKEGLGVMFVTEDTTRARPEDLEAMYLAAAEAGATRFCVADTVGHATPVGAQRVVGFVKNCLQQRGFDPVIDWHGHRDRGLDVINALAALSAGAIRVHGCALGIGERVGNAPMDTILVNLVLLGWMRQDLTQLPAYCHLASAMTQVDIPRNYPVMGEDAFSTSTGVHAAAVVKAYSKGETWLADQVYSAVPAALVGRQQEILVGPMSGRSNAEFWLKNHGLDATPARVDAVMKAAKTTRQVLSADQIHQVLGQLETPRGA</sequence>
<reference evidence="3 4" key="1">
    <citation type="journal article" date="2014" name="BMC Genomics">
        <title>Comparison of environmental and isolate Sulfobacillus genomes reveals diverse carbon, sulfur, nitrogen, and hydrogen metabolisms.</title>
        <authorList>
            <person name="Justice N.B."/>
            <person name="Norman A."/>
            <person name="Brown C.T."/>
            <person name="Singh A."/>
            <person name="Thomas B.C."/>
            <person name="Banfield J.F."/>
        </authorList>
    </citation>
    <scope>NUCLEOTIDE SEQUENCE [LARGE SCALE GENOMIC DNA]</scope>
    <source>
        <strain evidence="3">AMDSBA1</strain>
    </source>
</reference>
<evidence type="ECO:0000256" key="1">
    <source>
        <dbReference type="ARBA" id="ARBA00023211"/>
    </source>
</evidence>
<dbReference type="InterPro" id="IPR050073">
    <property type="entry name" value="2-IPM_HCS-like"/>
</dbReference>
<dbReference type="EMBL" id="PXYT01000017">
    <property type="protein sequence ID" value="PSR29142.1"/>
    <property type="molecule type" value="Genomic_DNA"/>
</dbReference>
<dbReference type="Pfam" id="PF00682">
    <property type="entry name" value="HMGL-like"/>
    <property type="match status" value="1"/>
</dbReference>